<dbReference type="GO" id="GO:0019838">
    <property type="term" value="F:growth factor binding"/>
    <property type="evidence" value="ECO:0007669"/>
    <property type="project" value="UniProtKB-KW"/>
</dbReference>
<dbReference type="OMA" id="FICTCKP"/>
<evidence type="ECO:0000256" key="11">
    <source>
        <dbReference type="ARBA" id="ARBA00023183"/>
    </source>
</evidence>
<feature type="compositionally biased region" description="Polar residues" evidence="22">
    <location>
        <begin position="89"/>
        <end position="106"/>
    </location>
</feature>
<dbReference type="PROSITE" id="PS50026">
    <property type="entry name" value="EGF_3"/>
    <property type="match status" value="12"/>
</dbReference>
<keyword evidence="9 21" id="KW-1015">Disulfide bond</keyword>
<dbReference type="FunFam" id="2.10.25.10:FF:000019">
    <property type="entry name" value="latent-transforming growth factor beta-binding protein 1 isoform X2"/>
    <property type="match status" value="1"/>
</dbReference>
<evidence type="ECO:0000256" key="2">
    <source>
        <dbReference type="ARBA" id="ARBA00022525"/>
    </source>
</evidence>
<dbReference type="FunFam" id="2.10.25.10:FF:000115">
    <property type="entry name" value="latent-transforming growth factor beta-binding protein 4 isoform X2"/>
    <property type="match status" value="1"/>
</dbReference>
<evidence type="ECO:0000313" key="25">
    <source>
        <dbReference type="Ensembl" id="ENSLOCP00000013176.1"/>
    </source>
</evidence>
<dbReference type="GO" id="GO:0050436">
    <property type="term" value="F:microfibril binding"/>
    <property type="evidence" value="ECO:0000318"/>
    <property type="project" value="GO_Central"/>
</dbReference>
<feature type="domain" description="EGF-like" evidence="23">
    <location>
        <begin position="661"/>
        <end position="702"/>
    </location>
</feature>
<dbReference type="InterPro" id="IPR026823">
    <property type="entry name" value="cEGF"/>
</dbReference>
<feature type="domain" description="EGF-like" evidence="23">
    <location>
        <begin position="433"/>
        <end position="469"/>
    </location>
</feature>
<feature type="region of interest" description="Disordered" evidence="22">
    <location>
        <begin position="89"/>
        <end position="146"/>
    </location>
</feature>
<feature type="domain" description="TB" evidence="24">
    <location>
        <begin position="1413"/>
        <end position="1466"/>
    </location>
</feature>
<evidence type="ECO:0000256" key="15">
    <source>
        <dbReference type="ARBA" id="ARBA00059743"/>
    </source>
</evidence>
<evidence type="ECO:0000256" key="22">
    <source>
        <dbReference type="SAM" id="MobiDB-lite"/>
    </source>
</evidence>
<evidence type="ECO:0000256" key="17">
    <source>
        <dbReference type="ARBA" id="ARBA00062844"/>
    </source>
</evidence>
<dbReference type="InterPro" id="IPR000152">
    <property type="entry name" value="EGF-type_Asp/Asn_hydroxyl_site"/>
</dbReference>
<comment type="subunit">
    <text evidence="17">Interacts with TGFB1; associates via disulfide bonds with the Latency-associated peptide chain (LAP) regulatory chain of TGFB1, leading to regulate activation of TGF-beta-1. LTBP1 does not bind directly to TGF-beta-1, the active chain of TGFB1. Interacts (via C-terminal domain) with FBN1 (via N-terminal domain). Interacts with FBN2. Interacts with ADAMTSL2. Interacts with EFEMP2.</text>
</comment>
<keyword evidence="10" id="KW-0325">Glycoprotein</keyword>
<dbReference type="PROSITE" id="PS01186">
    <property type="entry name" value="EGF_2"/>
    <property type="match status" value="9"/>
</dbReference>
<comment type="similarity">
    <text evidence="13">Belongs to the LTBP family.</text>
</comment>
<dbReference type="InterPro" id="IPR001881">
    <property type="entry name" value="EGF-like_Ca-bd_dom"/>
</dbReference>
<dbReference type="SUPFAM" id="SSF57196">
    <property type="entry name" value="EGF/Laminin"/>
    <property type="match status" value="6"/>
</dbReference>
<feature type="domain" description="EGF-like" evidence="23">
    <location>
        <begin position="1121"/>
        <end position="1162"/>
    </location>
</feature>
<dbReference type="FunFam" id="2.10.25.10:FF:000068">
    <property type="entry name" value="Latent transforming growth factor beta binding protein 3"/>
    <property type="match status" value="1"/>
</dbReference>
<dbReference type="FunFam" id="2.10.25.10:FF:000005">
    <property type="entry name" value="Fibrillin 2"/>
    <property type="match status" value="1"/>
</dbReference>
<evidence type="ECO:0000256" key="20">
    <source>
        <dbReference type="ARBA" id="ARBA00075443"/>
    </source>
</evidence>
<dbReference type="InterPro" id="IPR036773">
    <property type="entry name" value="TB_dom_sf"/>
</dbReference>
<dbReference type="Pfam" id="PF12662">
    <property type="entry name" value="cEGF"/>
    <property type="match status" value="1"/>
</dbReference>
<accession>W5MXR7</accession>
<dbReference type="InterPro" id="IPR052080">
    <property type="entry name" value="vWF_C/EGF_Fibrillin"/>
</dbReference>
<dbReference type="PROSITE" id="PS00022">
    <property type="entry name" value="EGF_1"/>
    <property type="match status" value="2"/>
</dbReference>
<dbReference type="PANTHER" id="PTHR47333:SF4">
    <property type="entry name" value="EGF-LIKE DOMAIN-CONTAINING PROTEIN"/>
    <property type="match status" value="1"/>
</dbReference>
<dbReference type="Gene3D" id="2.10.25.10">
    <property type="entry name" value="Laminin"/>
    <property type="match status" value="19"/>
</dbReference>
<keyword evidence="4 21" id="KW-0245">EGF-like domain</keyword>
<dbReference type="STRING" id="7918.ENSLOCP00000013176"/>
<feature type="domain" description="EGF-like" evidence="23">
    <location>
        <begin position="952"/>
        <end position="991"/>
    </location>
</feature>
<dbReference type="InterPro" id="IPR018097">
    <property type="entry name" value="EGF_Ca-bd_CS"/>
</dbReference>
<dbReference type="FunFam" id="2.10.25.10:FF:000119">
    <property type="entry name" value="vitamin K-dependent protein S"/>
    <property type="match status" value="1"/>
</dbReference>
<dbReference type="PROSITE" id="PS01187">
    <property type="entry name" value="EGF_CA"/>
    <property type="match status" value="8"/>
</dbReference>
<comment type="caution">
    <text evidence="21">Lacks conserved residue(s) required for the propagation of feature annotation.</text>
</comment>
<evidence type="ECO:0000259" key="23">
    <source>
        <dbReference type="PROSITE" id="PS50026"/>
    </source>
</evidence>
<comment type="subcellular location">
    <subcellularLocation>
        <location evidence="1">Secreted</location>
        <location evidence="1">Extracellular space</location>
        <location evidence="1">Extracellular matrix</location>
    </subcellularLocation>
</comment>
<keyword evidence="6" id="KW-0358">Heparin-binding</keyword>
<dbReference type="Pfam" id="PF07645">
    <property type="entry name" value="EGF_CA"/>
    <property type="match status" value="15"/>
</dbReference>
<evidence type="ECO:0000256" key="18">
    <source>
        <dbReference type="ARBA" id="ARBA00072992"/>
    </source>
</evidence>
<keyword evidence="8" id="KW-0677">Repeat</keyword>
<evidence type="ECO:0000256" key="3">
    <source>
        <dbReference type="ARBA" id="ARBA00022530"/>
    </source>
</evidence>
<dbReference type="InterPro" id="IPR017878">
    <property type="entry name" value="TB_dom"/>
</dbReference>
<feature type="region of interest" description="Disordered" evidence="22">
    <location>
        <begin position="303"/>
        <end position="354"/>
    </location>
</feature>
<dbReference type="FunFam" id="2.10.25.10:FF:000056">
    <property type="entry name" value="Latent-transforming growth factor beta-binding protein 3 isoform 2"/>
    <property type="match status" value="1"/>
</dbReference>
<feature type="domain" description="EGF-like" evidence="23">
    <location>
        <begin position="206"/>
        <end position="238"/>
    </location>
</feature>
<feature type="disulfide bond" evidence="21">
    <location>
        <begin position="19"/>
        <end position="28"/>
    </location>
</feature>
<feature type="disulfide bond" evidence="21">
    <location>
        <begin position="1"/>
        <end position="11"/>
    </location>
</feature>
<keyword evidence="5" id="KW-0597">Phosphoprotein</keyword>
<feature type="domain" description="EGF-like" evidence="23">
    <location>
        <begin position="704"/>
        <end position="740"/>
    </location>
</feature>
<feature type="disulfide bond" evidence="21">
    <location>
        <begin position="210"/>
        <end position="220"/>
    </location>
</feature>
<proteinExistence type="inferred from homology"/>
<evidence type="ECO:0000256" key="9">
    <source>
        <dbReference type="ARBA" id="ARBA00023157"/>
    </source>
</evidence>
<evidence type="ECO:0000256" key="4">
    <source>
        <dbReference type="ARBA" id="ARBA00022536"/>
    </source>
</evidence>
<protein>
    <recommendedName>
        <fullName evidence="18">Latent-transforming growth factor beta-binding protein 1</fullName>
    </recommendedName>
    <alternativeName>
        <fullName evidence="19">Latent-transforming growth factor beta-binding protein 2</fullName>
    </alternativeName>
    <alternativeName>
        <fullName evidence="20">Transforming growth factor beta-1-binding protein 1</fullName>
    </alternativeName>
</protein>
<feature type="domain" description="EGF-like" evidence="23">
    <location>
        <begin position="827"/>
        <end position="867"/>
    </location>
</feature>
<evidence type="ECO:0000256" key="19">
    <source>
        <dbReference type="ARBA" id="ARBA00072997"/>
    </source>
</evidence>
<evidence type="ECO:0000256" key="8">
    <source>
        <dbReference type="ARBA" id="ARBA00022737"/>
    </source>
</evidence>
<dbReference type="GeneTree" id="ENSGT00940000160884"/>
<dbReference type="InterPro" id="IPR049883">
    <property type="entry name" value="NOTCH1_EGF-like"/>
</dbReference>
<dbReference type="PANTHER" id="PTHR47333">
    <property type="entry name" value="VON WILLEBRAND FACTOR C AND EGF DOMAIN-CONTAINING PROTEIN"/>
    <property type="match status" value="1"/>
</dbReference>
<keyword evidence="26" id="KW-1185">Reference proteome</keyword>
<feature type="domain" description="EGF-like" evidence="23">
    <location>
        <begin position="1610"/>
        <end position="1654"/>
    </location>
</feature>
<dbReference type="FunFam" id="2.10.25.10:FF:000194">
    <property type="entry name" value="Latent transforming growth factor beta binding protein 2"/>
    <property type="match status" value="1"/>
</dbReference>
<evidence type="ECO:0000313" key="26">
    <source>
        <dbReference type="Proteomes" id="UP000018468"/>
    </source>
</evidence>
<dbReference type="PROSITE" id="PS51364">
    <property type="entry name" value="TB"/>
    <property type="match status" value="4"/>
</dbReference>
<comment type="subunit">
    <text evidence="16">Forms part of the large latent transforming growth factor beta precursor complex; removal is essential for activation of complex. Interacts with SDC4. Interacts (via C-terminal domain) with FBN1 (via N-terminal domain) in a Ca(+2)-dependent manner.</text>
</comment>
<dbReference type="Pfam" id="PF00683">
    <property type="entry name" value="TB"/>
    <property type="match status" value="4"/>
</dbReference>
<feature type="domain" description="TB" evidence="24">
    <location>
        <begin position="1231"/>
        <end position="1285"/>
    </location>
</feature>
<dbReference type="SMART" id="SM00181">
    <property type="entry name" value="EGF"/>
    <property type="match status" value="20"/>
</dbReference>
<reference evidence="26" key="1">
    <citation type="submission" date="2011-12" db="EMBL/GenBank/DDBJ databases">
        <title>The Draft Genome of Lepisosteus oculatus.</title>
        <authorList>
            <consortium name="The Broad Institute Genome Assembly &amp; Analysis Group"/>
            <consortium name="Computational R&amp;D Group"/>
            <consortium name="and Sequencing Platform"/>
            <person name="Di Palma F."/>
            <person name="Alfoldi J."/>
            <person name="Johnson J."/>
            <person name="Berlin A."/>
            <person name="Gnerre S."/>
            <person name="Jaffe D."/>
            <person name="MacCallum I."/>
            <person name="Young S."/>
            <person name="Walker B.J."/>
            <person name="Lander E.S."/>
            <person name="Lindblad-Toh K."/>
        </authorList>
    </citation>
    <scope>NUCLEOTIDE SEQUENCE [LARGE SCALE GENOMIC DNA]</scope>
</reference>
<dbReference type="SUPFAM" id="SSF57581">
    <property type="entry name" value="TB module/8-cys domain"/>
    <property type="match status" value="4"/>
</dbReference>
<feature type="compositionally biased region" description="Polar residues" evidence="22">
    <location>
        <begin position="114"/>
        <end position="145"/>
    </location>
</feature>
<dbReference type="Gene3D" id="3.90.290.10">
    <property type="entry name" value="TGF-beta binding (TB) domain"/>
    <property type="match status" value="4"/>
</dbReference>
<feature type="domain" description="TB" evidence="24">
    <location>
        <begin position="483"/>
        <end position="536"/>
    </location>
</feature>
<feature type="region of interest" description="Disordered" evidence="22">
    <location>
        <begin position="612"/>
        <end position="635"/>
    </location>
</feature>
<feature type="domain" description="EGF-like" evidence="23">
    <location>
        <begin position="1036"/>
        <end position="1076"/>
    </location>
</feature>
<dbReference type="FunFam" id="2.10.25.10:FF:000046">
    <property type="entry name" value="Latent-transforming growth factor beta-binding protein 1 isoform x2"/>
    <property type="match status" value="1"/>
</dbReference>
<feature type="compositionally biased region" description="Polar residues" evidence="22">
    <location>
        <begin position="620"/>
        <end position="635"/>
    </location>
</feature>
<evidence type="ECO:0000256" key="13">
    <source>
        <dbReference type="ARBA" id="ARBA00038081"/>
    </source>
</evidence>
<keyword evidence="2" id="KW-0964">Secreted</keyword>
<dbReference type="FunFam" id="2.10.25.10:FF:000024">
    <property type="entry name" value="Putative latent-transforming growth factor beta-binding protein 2"/>
    <property type="match status" value="2"/>
</dbReference>
<evidence type="ECO:0000256" key="12">
    <source>
        <dbReference type="ARBA" id="ARBA00023278"/>
    </source>
</evidence>
<dbReference type="FunFam" id="3.90.290.10:FF:000001">
    <property type="entry name" value="Latent-transforming growth factor beta-binding protein 3 isoform 1"/>
    <property type="match status" value="1"/>
</dbReference>
<dbReference type="SUPFAM" id="SSF57184">
    <property type="entry name" value="Growth factor receptor domain"/>
    <property type="match status" value="5"/>
</dbReference>
<dbReference type="Ensembl" id="ENSLOCT00000013204.1">
    <property type="protein sequence ID" value="ENSLOCP00000013176.1"/>
    <property type="gene ID" value="ENSLOCG00000010749.1"/>
</dbReference>
<feature type="compositionally biased region" description="Polar residues" evidence="22">
    <location>
        <begin position="308"/>
        <end position="319"/>
    </location>
</feature>
<dbReference type="InParanoid" id="W5MXR7"/>
<keyword evidence="11" id="KW-0340">Growth factor binding</keyword>
<evidence type="ECO:0000256" key="6">
    <source>
        <dbReference type="ARBA" id="ARBA00022674"/>
    </source>
</evidence>
<keyword evidence="7" id="KW-0732">Signal</keyword>
<feature type="compositionally biased region" description="Polar residues" evidence="22">
    <location>
        <begin position="337"/>
        <end position="347"/>
    </location>
</feature>
<dbReference type="GO" id="GO:0005509">
    <property type="term" value="F:calcium ion binding"/>
    <property type="evidence" value="ECO:0007669"/>
    <property type="project" value="InterPro"/>
</dbReference>
<evidence type="ECO:0000256" key="21">
    <source>
        <dbReference type="PROSITE-ProRule" id="PRU00076"/>
    </source>
</evidence>
<organism evidence="25 26">
    <name type="scientific">Lepisosteus oculatus</name>
    <name type="common">Spotted gar</name>
    <dbReference type="NCBI Taxonomy" id="7918"/>
    <lineage>
        <taxon>Eukaryota</taxon>
        <taxon>Metazoa</taxon>
        <taxon>Chordata</taxon>
        <taxon>Craniata</taxon>
        <taxon>Vertebrata</taxon>
        <taxon>Euteleostomi</taxon>
        <taxon>Actinopterygii</taxon>
        <taxon>Neopterygii</taxon>
        <taxon>Holostei</taxon>
        <taxon>Semionotiformes</taxon>
        <taxon>Lepisosteidae</taxon>
        <taxon>Lepisosteus</taxon>
    </lineage>
</organism>
<evidence type="ECO:0000256" key="7">
    <source>
        <dbReference type="ARBA" id="ARBA00022729"/>
    </source>
</evidence>
<feature type="region of interest" description="Disordered" evidence="22">
    <location>
        <begin position="557"/>
        <end position="579"/>
    </location>
</feature>
<dbReference type="EMBL" id="AHAT01003751">
    <property type="status" value="NOT_ANNOTATED_CDS"/>
    <property type="molecule type" value="Genomic_DNA"/>
</dbReference>
<dbReference type="Bgee" id="ENSLOCG00000010749">
    <property type="expression patterns" value="Expressed in zone of skin and 8 other cell types or tissues"/>
</dbReference>
<dbReference type="eggNOG" id="KOG1217">
    <property type="taxonomic scope" value="Eukaryota"/>
</dbReference>
<evidence type="ECO:0000259" key="24">
    <source>
        <dbReference type="PROSITE" id="PS51364"/>
    </source>
</evidence>
<dbReference type="FunFam" id="2.10.25.10:FF:000014">
    <property type="entry name" value="Latent-transforming growth factor beta-binding protein 3"/>
    <property type="match status" value="2"/>
</dbReference>
<feature type="compositionally biased region" description="Low complexity" evidence="22">
    <location>
        <begin position="320"/>
        <end position="330"/>
    </location>
</feature>
<feature type="domain" description="EGF-like" evidence="23">
    <location>
        <begin position="1"/>
        <end position="29"/>
    </location>
</feature>
<dbReference type="GO" id="GO:0008201">
    <property type="term" value="F:heparin binding"/>
    <property type="evidence" value="ECO:0007669"/>
    <property type="project" value="UniProtKB-KW"/>
</dbReference>
<feature type="domain" description="EGF-like" evidence="23">
    <location>
        <begin position="992"/>
        <end position="1033"/>
    </location>
</feature>
<dbReference type="GO" id="GO:0097435">
    <property type="term" value="P:supramolecular fiber organization"/>
    <property type="evidence" value="ECO:0000318"/>
    <property type="project" value="GO_Central"/>
</dbReference>
<feature type="disulfide bond" evidence="21">
    <location>
        <begin position="228"/>
        <end position="237"/>
    </location>
</feature>
<dbReference type="SMART" id="SM00179">
    <property type="entry name" value="EGF_CA"/>
    <property type="match status" value="18"/>
</dbReference>
<comment type="function">
    <text evidence="14">May play an integral structural role in elastic-fiber architectural organization and/or assembly.</text>
</comment>
<evidence type="ECO:0000256" key="10">
    <source>
        <dbReference type="ARBA" id="ARBA00023180"/>
    </source>
</evidence>
<sequence>CQPPCQNRGSCSRPHTCVCRSGFQGPRCEEVAPEQVYVRTKGAIRKADVPEVVQKCERRMSCIYLLLSAPSNPININKNVAPINIHSTQIRPGHAESSSHQTGTSRTVKRYPSPNGQITSNALPNGNGQLHVSQQPASTPQSFNSAVDPKGANLTANIDRIKIVFTPMICKRVCRSGQCFNSCEKGDTTTIYSENTQSQVSKSGFRMYFCQIPCMSGGHCIGRDQCWCPSNSTGKFCHLPAPPPGKHSTARKESGHSGRNSSHTMYTLPLSNQLASMHPSLVNVHIQHPPEAEVQIHQVARVKPDQVSPGSEQNSINGWQSVRSVQQRSQAGDGHGSSRQHGSTSGNGDVHSRLHNRLNGHVGRCFQETIDGQCGKPLPGLTKQDDCCGSVGASWGLNKCTACPPKPAYAVIANGKVECPKGYKKMNQTHCQDINECLMSGICRNAMCLNTRGSYRCTCAPGYMLDTSRSHCISDKAVSVTPGMCYRSVSGGTCSLPLSQHITKQICCCSRVGRAWGQGCERCPLPDTADHFKEICPAGHGYTYSLSDIQISLRQAEEEELAQTSHTQHEHHRTSDAQQTVRVPTANVNILKFTSPHPPQFSEKLPAVTEAPPKFPGASQWFSRPPRSQSMQSNTSSHIIPTVNAISDIVVTSEPQKETEDIDRCSATPNVCGPGVCVPVQGGYTCYCSNGFHLNTLQTRCVADIDECKRDPCEGKGHCVNSVGSYTCYCYTGYSQVITQNRRSCQDVNECDMPNKCPGSVCINTEGSFTCKCENGYTMSRRGQCEDIDECRNPSTCPSGRCINTPGSFQCLSCDAGYRAQSGRCIDVDECLLPGVCSHGNCVNLEGSYRCSCNLGYQESPDSKSCEDVDECSLANVCPGRLCKNTQGSFYCRSCEEGYELSEDGYGCEDVDECLSPGACPTGVCSNTEGSYTCTTCDGGYKLSADKGSCEDQNECDDADSCVGGDCINTPGSYSCSCPHGYELIDGSTCRDVNECLSPDICGLSGECLNAEGSFFCLCSPGYTIVGDGMGCQAPDVDECSEGTMCSRGQCLNTDGSFQCVCETGYKFSHEAGDCEDMDECKEYGTGICGTWRCENTLGSYRCFMGCASGVYGEDARDCEDIDECTNKTICGKHGICENMDGSYRCLCDQGYTSPPGNPECVDINECEMSTALCGTAFCENVEGTFLCLCPNENEEFNPLTSQCHNPLLTVHFTEIHLGVPIFPTDEKERKECYYNLEDDNFCDNVLSRNTTMQECCCTVGAGWGDNCEIYPCPPAGRVEYDELCPHGKGVLSVDSPSLGLAQQLFKAFPDADECEMFGSEICTDGSCVNIYSGYSCYCRMGYYYDTIRLACLDHNECEVEDTCVDGTCVNTPGSFNCFCSPPLLLDSTRRRCIAANFTDEDHLNPDERIHMEICWQRLTENSMCSNPLLNKRTTYTECCCLYGVAWGDQCAFCPSRLSAHYATLCNKPQRGLEGADGHRERPGYEYGPDSPVYGPGYGDIAGGQYYHNLGPEYGPQDPHTGIIFPGQDPTDDYGSRERARVPVLRPREFAPRLVDPYRDRYDGFEGLRAEECGILNGCENGRCVRVREGYTCDCFDGFELDLAKMACIDINECEDISDKVPLCQNGACVNTEGSYKCTCLSGFVASSQPHQCIPEA</sequence>
<evidence type="ECO:0000256" key="16">
    <source>
        <dbReference type="ARBA" id="ARBA00062144"/>
    </source>
</evidence>
<name>W5MXR7_LEPOC</name>
<reference evidence="25" key="3">
    <citation type="submission" date="2025-09" db="UniProtKB">
        <authorList>
            <consortium name="Ensembl"/>
        </authorList>
    </citation>
    <scope>IDENTIFICATION</scope>
</reference>
<dbReference type="HOGENOM" id="CLU_001884_1_0_1"/>
<keyword evidence="12" id="KW-0379">Hydroxylation</keyword>
<feature type="domain" description="TB" evidence="24">
    <location>
        <begin position="363"/>
        <end position="405"/>
    </location>
</feature>
<dbReference type="PROSITE" id="PS00010">
    <property type="entry name" value="ASX_HYDROXYL"/>
    <property type="match status" value="10"/>
</dbReference>
<dbReference type="FunFam" id="3.90.290.10:FF:000002">
    <property type="entry name" value="Latent-transforming growth factor beta-binding protein 3 isoform 1"/>
    <property type="match status" value="1"/>
</dbReference>
<keyword evidence="3" id="KW-0272">Extracellular matrix</keyword>
<dbReference type="Proteomes" id="UP000018468">
    <property type="component" value="Linkage group LG7"/>
</dbReference>
<evidence type="ECO:0000256" key="5">
    <source>
        <dbReference type="ARBA" id="ARBA00022553"/>
    </source>
</evidence>
<evidence type="ECO:0000256" key="1">
    <source>
        <dbReference type="ARBA" id="ARBA00004498"/>
    </source>
</evidence>
<dbReference type="InterPro" id="IPR009030">
    <property type="entry name" value="Growth_fac_rcpt_cys_sf"/>
</dbReference>
<feature type="domain" description="EGF-like" evidence="23">
    <location>
        <begin position="747"/>
        <end position="786"/>
    </location>
</feature>
<evidence type="ECO:0000256" key="14">
    <source>
        <dbReference type="ARBA" id="ARBA00058734"/>
    </source>
</evidence>
<reference evidence="25" key="2">
    <citation type="submission" date="2025-08" db="UniProtKB">
        <authorList>
            <consortium name="Ensembl"/>
        </authorList>
    </citation>
    <scope>IDENTIFICATION</scope>
</reference>
<feature type="region of interest" description="Disordered" evidence="22">
    <location>
        <begin position="243"/>
        <end position="265"/>
    </location>
</feature>
<comment type="function">
    <text evidence="15">Key regulator of transforming growth factor beta (TGFB1, TGFB2 and TGFB3) that controls TGF-beta activation by maintaining it in a latent state during storage in extracellular space. Associates specifically via disulfide bonds with the Latency-associated peptide (LAP), which is the regulatory chain of TGF-beta, and regulates integrin-dependent activation of TGF-beta. Outcompeted by LRRC32/GARP for binding to LAP regulatory chain of TGF-beta.</text>
</comment>
<dbReference type="CDD" id="cd00054">
    <property type="entry name" value="EGF_CA"/>
    <property type="match status" value="12"/>
</dbReference>
<dbReference type="InterPro" id="IPR000742">
    <property type="entry name" value="EGF"/>
</dbReference>